<evidence type="ECO:0000313" key="3">
    <source>
        <dbReference type="Proteomes" id="UP000193377"/>
    </source>
</evidence>
<feature type="region of interest" description="Disordered" evidence="1">
    <location>
        <begin position="272"/>
        <end position="301"/>
    </location>
</feature>
<accession>A0A1X2Z2P5</accession>
<evidence type="ECO:0000256" key="1">
    <source>
        <dbReference type="SAM" id="MobiDB-lite"/>
    </source>
</evidence>
<gene>
    <name evidence="2" type="ORF">B0487_1585</name>
</gene>
<dbReference type="Proteomes" id="UP000193377">
    <property type="component" value="Unassembled WGS sequence"/>
</dbReference>
<dbReference type="InterPro" id="IPR006881">
    <property type="entry name" value="RepA_C"/>
</dbReference>
<sequence>MNKDITNPGNKAISYAATLSSVISLLPVRKPDTPCIHRTNGIVSITTTPRNGQWAYGKIPRMFLLYVQTLIRENSPMVDAANKTVHLDDTFSAFCEHSGIPVNGRREQVTQMLENLGGTVIQVTNWFENENGKTVHDAINILVSEHTHICFDRNSKEYLQGSYIRFSEPMWNILNENPVPLSRGIAFNLGNSARALDIYQWLARRTYYIGKPVTIPWDNLQMQFDSAETPPNKFRERFKKALRLVQDNWPELRVEVFPDGLKVYPCRKSLESKQRATKGIPMPKSPAQPTKTDVKPNGNPF</sequence>
<dbReference type="AlphaFoldDB" id="A0A1X2Z2P5"/>
<dbReference type="Pfam" id="PF04796">
    <property type="entry name" value="RepA_C"/>
    <property type="match status" value="1"/>
</dbReference>
<dbReference type="RefSeq" id="WP_143240618.1">
    <property type="nucleotide sequence ID" value="NZ_LNKD01000001.1"/>
</dbReference>
<name>A0A1X2Z2P5_BIFAD</name>
<comment type="caution">
    <text evidence="2">The sequence shown here is derived from an EMBL/GenBank/DDBJ whole genome shotgun (WGS) entry which is preliminary data.</text>
</comment>
<organism evidence="2 3">
    <name type="scientific">Bifidobacterium adolescentis</name>
    <dbReference type="NCBI Taxonomy" id="1680"/>
    <lineage>
        <taxon>Bacteria</taxon>
        <taxon>Bacillati</taxon>
        <taxon>Actinomycetota</taxon>
        <taxon>Actinomycetes</taxon>
        <taxon>Bifidobacteriales</taxon>
        <taxon>Bifidobacteriaceae</taxon>
        <taxon>Bifidobacterium</taxon>
    </lineage>
</organism>
<proteinExistence type="predicted"/>
<reference evidence="2 3" key="1">
    <citation type="journal article" date="2016" name="Sci. Rep.">
        <title>Evaluation of genetic diversity among strains of the human gut commensal Bifidobacterium adolescentis.</title>
        <authorList>
            <person name="Duranti S."/>
            <person name="Milani C."/>
            <person name="Lugli G.A."/>
            <person name="Mancabelli L."/>
            <person name="Turroni F."/>
            <person name="Ferrario C."/>
            <person name="Mangifesta M."/>
            <person name="Viappiani A."/>
            <person name="Sanchez B."/>
            <person name="Margolles A."/>
            <person name="van Sinderen D."/>
            <person name="Ventura M."/>
        </authorList>
    </citation>
    <scope>NUCLEOTIDE SEQUENCE [LARGE SCALE GENOMIC DNA]</scope>
    <source>
        <strain evidence="2 3">487B</strain>
    </source>
</reference>
<evidence type="ECO:0000313" key="2">
    <source>
        <dbReference type="EMBL" id="OSG88666.1"/>
    </source>
</evidence>
<dbReference type="EMBL" id="LNKD01000001">
    <property type="protein sequence ID" value="OSG88666.1"/>
    <property type="molecule type" value="Genomic_DNA"/>
</dbReference>
<protein>
    <submittedName>
        <fullName evidence="2">Plasmid encoded RepA protein</fullName>
    </submittedName>
</protein>